<dbReference type="Gene3D" id="3.40.190.10">
    <property type="entry name" value="Periplasmic binding protein-like II"/>
    <property type="match status" value="1"/>
</dbReference>
<evidence type="ECO:0000256" key="2">
    <source>
        <dbReference type="ARBA" id="ARBA00005695"/>
    </source>
</evidence>
<comment type="subcellular location">
    <subcellularLocation>
        <location evidence="1">Cell envelope</location>
    </subcellularLocation>
</comment>
<protein>
    <submittedName>
        <fullName evidence="7">Extracellular solute-binding protein family 5</fullName>
    </submittedName>
</protein>
<dbReference type="KEGG" id="iag:Igag_0664"/>
<dbReference type="EMBL" id="CP002098">
    <property type="protein sequence ID" value="ADM27496.1"/>
    <property type="molecule type" value="Genomic_DNA"/>
</dbReference>
<organism evidence="7 8">
    <name type="scientific">Ignisphaera aggregans (strain DSM 17230 / JCM 13409 / AQ1.S1)</name>
    <dbReference type="NCBI Taxonomy" id="583356"/>
    <lineage>
        <taxon>Archaea</taxon>
        <taxon>Thermoproteota</taxon>
        <taxon>Thermoprotei</taxon>
        <taxon>Desulfurococcales</taxon>
        <taxon>Desulfurococcaceae</taxon>
        <taxon>Ignisphaera</taxon>
    </lineage>
</organism>
<feature type="domain" description="Solute-binding protein family 5" evidence="6">
    <location>
        <begin position="121"/>
        <end position="481"/>
    </location>
</feature>
<dbReference type="HOGENOM" id="CLU_017028_7_2_2"/>
<evidence type="ECO:0000313" key="7">
    <source>
        <dbReference type="EMBL" id="ADM27496.1"/>
    </source>
</evidence>
<dbReference type="PANTHER" id="PTHR30290:SF10">
    <property type="entry name" value="PERIPLASMIC OLIGOPEPTIDE-BINDING PROTEIN-RELATED"/>
    <property type="match status" value="1"/>
</dbReference>
<accession>E0SSU6</accession>
<dbReference type="Gene3D" id="3.90.76.10">
    <property type="entry name" value="Dipeptide-binding Protein, Domain 1"/>
    <property type="match status" value="1"/>
</dbReference>
<keyword evidence="4" id="KW-0732">Signal</keyword>
<evidence type="ECO:0000259" key="6">
    <source>
        <dbReference type="Pfam" id="PF00496"/>
    </source>
</evidence>
<keyword evidence="3" id="KW-0813">Transport</keyword>
<dbReference type="BioCyc" id="IAGG583356:GHAH-662-MONOMER"/>
<dbReference type="CDD" id="cd08519">
    <property type="entry name" value="PBP2_NikA_DppA_OppA_like_20"/>
    <property type="match status" value="1"/>
</dbReference>
<evidence type="ECO:0000256" key="3">
    <source>
        <dbReference type="ARBA" id="ARBA00022448"/>
    </source>
</evidence>
<keyword evidence="5" id="KW-0812">Transmembrane</keyword>
<evidence type="ECO:0000256" key="5">
    <source>
        <dbReference type="SAM" id="Phobius"/>
    </source>
</evidence>
<evidence type="ECO:0000256" key="1">
    <source>
        <dbReference type="ARBA" id="ARBA00004196"/>
    </source>
</evidence>
<dbReference type="InterPro" id="IPR039424">
    <property type="entry name" value="SBP_5"/>
</dbReference>
<evidence type="ECO:0000313" key="8">
    <source>
        <dbReference type="Proteomes" id="UP000001304"/>
    </source>
</evidence>
<dbReference type="AlphaFoldDB" id="E0SSU6"/>
<dbReference type="GO" id="GO:1904680">
    <property type="term" value="F:peptide transmembrane transporter activity"/>
    <property type="evidence" value="ECO:0007669"/>
    <property type="project" value="TreeGrafter"/>
</dbReference>
<feature type="transmembrane region" description="Helical" evidence="5">
    <location>
        <begin position="7"/>
        <end position="25"/>
    </location>
</feature>
<dbReference type="GO" id="GO:0015833">
    <property type="term" value="P:peptide transport"/>
    <property type="evidence" value="ECO:0007669"/>
    <property type="project" value="TreeGrafter"/>
</dbReference>
<dbReference type="GO" id="GO:0042597">
    <property type="term" value="C:periplasmic space"/>
    <property type="evidence" value="ECO:0007669"/>
    <property type="project" value="UniProtKB-ARBA"/>
</dbReference>
<dbReference type="PANTHER" id="PTHR30290">
    <property type="entry name" value="PERIPLASMIC BINDING COMPONENT OF ABC TRANSPORTER"/>
    <property type="match status" value="1"/>
</dbReference>
<dbReference type="Proteomes" id="UP000001304">
    <property type="component" value="Chromosome"/>
</dbReference>
<dbReference type="Pfam" id="PF00496">
    <property type="entry name" value="SBP_bac_5"/>
    <property type="match status" value="1"/>
</dbReference>
<sequence>MAEVRTLAIYIVLLVIVAIAAYYVGTLQAPTKTVTTTITERYTATLTTTVTETITATETKPVAISPTPTPTPGYITEKIVIGTTDKVTDLDPSNAYDFFTWEILNNVMEGLVKYEPGTDRIIPGIAERWESRDNGTIWIFYLRKNVRFADGTPLTAADVVRSIKRVMKINGDPAWLVTEFIEDVKALDNYTVEFILKKPTGYFLALVATPPYFPVHPSYPDDKIVSDAIWGGAGPYMIREFKRDQYIVLEANPYYYGEQPKTKTIIVRFYKDAASLRLALEKGEVDIAWRTLRPTDYEDLKKNPNFKVIEVPGSFIRYLVINVKMDPVSNVLVRRAIAAAIDRKDLAETVFLETMEPLYSLVPKGMWSHEDVFLEKYGDGNLTLAIQLLKQAGYSENNKLHIELWYTPTHYGDTEADLAQLIKEQLERTGLIVVDLKSSEWATYVDQLRNGQMMIALLGWYPDYIDPDNFLYPFLHSQANKWTGTGYANPEVDRLIEEGAIELDQTKRAEIYGEVQRILAEDVPYIPLLQGKLLMVTQKNIEGVKLGPTLLFYYWTVYKTTG</sequence>
<dbReference type="GO" id="GO:0043190">
    <property type="term" value="C:ATP-binding cassette (ABC) transporter complex"/>
    <property type="evidence" value="ECO:0007669"/>
    <property type="project" value="InterPro"/>
</dbReference>
<keyword evidence="5" id="KW-1133">Transmembrane helix</keyword>
<reference evidence="7 8" key="1">
    <citation type="journal article" date="2010" name="Stand. Genomic Sci.">
        <title>Complete genome sequence of Ignisphaera aggregans type strain (AQ1.S1).</title>
        <authorList>
            <person name="Goker M."/>
            <person name="Held B."/>
            <person name="Lapidus A."/>
            <person name="Nolan M."/>
            <person name="Spring S."/>
            <person name="Yasawong M."/>
            <person name="Lucas S."/>
            <person name="Glavina Del Rio T."/>
            <person name="Tice H."/>
            <person name="Cheng J.F."/>
            <person name="Goodwin L."/>
            <person name="Tapia R."/>
            <person name="Pitluck S."/>
            <person name="Liolios K."/>
            <person name="Ivanova N."/>
            <person name="Mavromatis K."/>
            <person name="Mikhailova N."/>
            <person name="Pati A."/>
            <person name="Chen A."/>
            <person name="Palaniappan K."/>
            <person name="Brambilla E."/>
            <person name="Land M."/>
            <person name="Hauser L."/>
            <person name="Chang Y.J."/>
            <person name="Jeffries C.D."/>
            <person name="Brettin T."/>
            <person name="Detter J.C."/>
            <person name="Han C."/>
            <person name="Rohde M."/>
            <person name="Sikorski J."/>
            <person name="Woyke T."/>
            <person name="Bristow J."/>
            <person name="Eisen J.A."/>
            <person name="Markowitz V."/>
            <person name="Hugenholtz P."/>
            <person name="Kyrpides N.C."/>
            <person name="Klenk H.P."/>
        </authorList>
    </citation>
    <scope>NUCLEOTIDE SEQUENCE [LARGE SCALE GENOMIC DNA]</scope>
    <source>
        <strain evidence="8">DSM 17230 / JCM 13409 / AQ1.S1</strain>
    </source>
</reference>
<name>E0SSU6_IGNAA</name>
<evidence type="ECO:0000256" key="4">
    <source>
        <dbReference type="ARBA" id="ARBA00022729"/>
    </source>
</evidence>
<proteinExistence type="inferred from homology"/>
<dbReference type="InterPro" id="IPR030678">
    <property type="entry name" value="Peptide/Ni-bd"/>
</dbReference>
<gene>
    <name evidence="7" type="ordered locus">Igag_0664</name>
</gene>
<dbReference type="PIRSF" id="PIRSF002741">
    <property type="entry name" value="MppA"/>
    <property type="match status" value="1"/>
</dbReference>
<keyword evidence="8" id="KW-1185">Reference proteome</keyword>
<dbReference type="InterPro" id="IPR000914">
    <property type="entry name" value="SBP_5_dom"/>
</dbReference>
<dbReference type="SUPFAM" id="SSF53850">
    <property type="entry name" value="Periplasmic binding protein-like II"/>
    <property type="match status" value="1"/>
</dbReference>
<keyword evidence="5" id="KW-0472">Membrane</keyword>
<dbReference type="Gene3D" id="3.10.105.10">
    <property type="entry name" value="Dipeptide-binding Protein, Domain 3"/>
    <property type="match status" value="1"/>
</dbReference>
<dbReference type="STRING" id="583356.Igag_0664"/>
<dbReference type="FunFam" id="3.10.105.10:FF:000012">
    <property type="entry name" value="Peptide/nickel transport system substrate-binding protein"/>
    <property type="match status" value="1"/>
</dbReference>
<comment type="similarity">
    <text evidence="2">Belongs to the bacterial solute-binding protein 5 family.</text>
</comment>